<evidence type="ECO:0000313" key="2">
    <source>
        <dbReference type="Proteomes" id="UP000053097"/>
    </source>
</evidence>
<gene>
    <name evidence="1" type="ORF">X777_06751</name>
</gene>
<evidence type="ECO:0000313" key="1">
    <source>
        <dbReference type="EMBL" id="EZA62065.1"/>
    </source>
</evidence>
<proteinExistence type="predicted"/>
<keyword evidence="2" id="KW-1185">Reference proteome</keyword>
<dbReference type="Proteomes" id="UP000053097">
    <property type="component" value="Unassembled WGS sequence"/>
</dbReference>
<organism evidence="1 2">
    <name type="scientific">Ooceraea biroi</name>
    <name type="common">Clonal raider ant</name>
    <name type="synonym">Cerapachys biroi</name>
    <dbReference type="NCBI Taxonomy" id="2015173"/>
    <lineage>
        <taxon>Eukaryota</taxon>
        <taxon>Metazoa</taxon>
        <taxon>Ecdysozoa</taxon>
        <taxon>Arthropoda</taxon>
        <taxon>Hexapoda</taxon>
        <taxon>Insecta</taxon>
        <taxon>Pterygota</taxon>
        <taxon>Neoptera</taxon>
        <taxon>Endopterygota</taxon>
        <taxon>Hymenoptera</taxon>
        <taxon>Apocrita</taxon>
        <taxon>Aculeata</taxon>
        <taxon>Formicoidea</taxon>
        <taxon>Formicidae</taxon>
        <taxon>Dorylinae</taxon>
        <taxon>Ooceraea</taxon>
    </lineage>
</organism>
<dbReference type="AlphaFoldDB" id="A0A026X188"/>
<name>A0A026X188_OOCBI</name>
<dbReference type="EMBL" id="KK107034">
    <property type="protein sequence ID" value="EZA62065.1"/>
    <property type="molecule type" value="Genomic_DNA"/>
</dbReference>
<reference evidence="1 2" key="1">
    <citation type="journal article" date="2014" name="Curr. Biol.">
        <title>The genome of the clonal raider ant Cerapachys biroi.</title>
        <authorList>
            <person name="Oxley P.R."/>
            <person name="Ji L."/>
            <person name="Fetter-Pruneda I."/>
            <person name="McKenzie S.K."/>
            <person name="Li C."/>
            <person name="Hu H."/>
            <person name="Zhang G."/>
            <person name="Kronauer D.J."/>
        </authorList>
    </citation>
    <scope>NUCLEOTIDE SEQUENCE [LARGE SCALE GENOMIC DNA]</scope>
</reference>
<sequence length="96" mass="10915">MNFLIKPIGHAIPDQNMNDARTSRSSNTRALVGHCSRKWKPLVLAFSSAAWSTCYQTDWNVVCIHKFVLSENVPISRYRVSPNAKSFSWLTDAYPL</sequence>
<protein>
    <submittedName>
        <fullName evidence="1">Uncharacterized protein</fullName>
    </submittedName>
</protein>
<accession>A0A026X188</accession>